<dbReference type="SUPFAM" id="SSF55785">
    <property type="entry name" value="PYP-like sensor domain (PAS domain)"/>
    <property type="match status" value="1"/>
</dbReference>
<dbReference type="Gene3D" id="3.30.70.270">
    <property type="match status" value="1"/>
</dbReference>
<dbReference type="Gene3D" id="3.20.20.450">
    <property type="entry name" value="EAL domain"/>
    <property type="match status" value="1"/>
</dbReference>
<dbReference type="PANTHER" id="PTHR44757:SF2">
    <property type="entry name" value="BIOFILM ARCHITECTURE MAINTENANCE PROTEIN MBAA"/>
    <property type="match status" value="1"/>
</dbReference>
<keyword evidence="1" id="KW-0175">Coiled coil</keyword>
<evidence type="ECO:0000313" key="4">
    <source>
        <dbReference type="EMBL" id="RVU32296.1"/>
    </source>
</evidence>
<name>A0A437QCP8_9GAMM</name>
<dbReference type="RefSeq" id="WP_127692465.1">
    <property type="nucleotide sequence ID" value="NZ_SACQ01000001.1"/>
</dbReference>
<dbReference type="InterPro" id="IPR035965">
    <property type="entry name" value="PAS-like_dom_sf"/>
</dbReference>
<protein>
    <submittedName>
        <fullName evidence="4">GGDEF and EAL domain-containing protein</fullName>
    </submittedName>
</protein>
<dbReference type="InterPro" id="IPR000160">
    <property type="entry name" value="GGDEF_dom"/>
</dbReference>
<dbReference type="SMART" id="SM00052">
    <property type="entry name" value="EAL"/>
    <property type="match status" value="1"/>
</dbReference>
<dbReference type="CDD" id="cd01948">
    <property type="entry name" value="EAL"/>
    <property type="match status" value="1"/>
</dbReference>
<dbReference type="PROSITE" id="PS50883">
    <property type="entry name" value="EAL"/>
    <property type="match status" value="1"/>
</dbReference>
<accession>A0A437QCP8</accession>
<sequence length="717" mass="79585">MNSLHDIEQDRALALVIREVSQFTGTDFLNELTTRLAELLGAQYVYIARLTDDLHSAEVIAGWERGARARHFVYSLKDTPCDSLTVDGVCVFNGDIQALFPADIVLAEMDVDAYMGVVLTSNRGEKIGLLNVLFERQILEPDWALSLLELFAVRLSAELERLQHQAELNERVELLQRQNNELLLAEHIYASAREAIVITDANAVVQKVNKAFEAIFAQPAERVIGSAIPLAHLSEIPVTEEQIIPNLGVRSFESWVIAIKDPASDRVQHYVRFSRDVTDSVHSQRLLDFQSKYDESTRLLNRTHFIREVNAKLEALKVSGDIGVFVVLDIDNFKSVNHVFGQDIGDRVIRRFASAARSIMGRGAMAARVGADEFALFITGPDTRNWRSTLDAFRTYLKGGINVAGYTSSITISSGASIFPTDASDVQGLINAATMALSQAKQNGRNTHANFTPAIRKRTERFQQIYNQLSKDGGLSKIYAVYQPIVSLKSGAIVACEALARWDDPLLGHVSPVEFVDVCERTGLVRDLGDVMFHHACAFLAKVRKNTNADLTVSINRSPPEVLDQVDAPQRWANYLSGYGLTPQDMQIEITESLMLSDPEAALRKLSVLSDVGFSLSIDDFGTGYSSLAYINRYPFSVLKIDRSFVADIETDESAMLLVESIINIAKRFALTTVAEGVETQGQMQILRDLGCDRAQGYFFHKPMQEAALFELLTAQP</sequence>
<keyword evidence="5" id="KW-1185">Reference proteome</keyword>
<dbReference type="EMBL" id="SACQ01000001">
    <property type="protein sequence ID" value="RVU32296.1"/>
    <property type="molecule type" value="Genomic_DNA"/>
</dbReference>
<dbReference type="Proteomes" id="UP000282818">
    <property type="component" value="Unassembled WGS sequence"/>
</dbReference>
<dbReference type="SMART" id="SM00267">
    <property type="entry name" value="GGDEF"/>
    <property type="match status" value="1"/>
</dbReference>
<gene>
    <name evidence="4" type="ORF">EOE65_01190</name>
</gene>
<dbReference type="Pfam" id="PF00563">
    <property type="entry name" value="EAL"/>
    <property type="match status" value="1"/>
</dbReference>
<evidence type="ECO:0000259" key="3">
    <source>
        <dbReference type="PROSITE" id="PS50887"/>
    </source>
</evidence>
<feature type="domain" description="EAL" evidence="2">
    <location>
        <begin position="458"/>
        <end position="717"/>
    </location>
</feature>
<dbReference type="PANTHER" id="PTHR44757">
    <property type="entry name" value="DIGUANYLATE CYCLASE DGCP"/>
    <property type="match status" value="1"/>
</dbReference>
<evidence type="ECO:0000259" key="2">
    <source>
        <dbReference type="PROSITE" id="PS50883"/>
    </source>
</evidence>
<dbReference type="CDD" id="cd01949">
    <property type="entry name" value="GGDEF"/>
    <property type="match status" value="1"/>
</dbReference>
<dbReference type="SUPFAM" id="SSF141868">
    <property type="entry name" value="EAL domain-like"/>
    <property type="match status" value="1"/>
</dbReference>
<dbReference type="InterPro" id="IPR003018">
    <property type="entry name" value="GAF"/>
</dbReference>
<dbReference type="NCBIfam" id="TIGR00254">
    <property type="entry name" value="GGDEF"/>
    <property type="match status" value="1"/>
</dbReference>
<dbReference type="AlphaFoldDB" id="A0A437QCP8"/>
<comment type="caution">
    <text evidence="4">The sequence shown here is derived from an EMBL/GenBank/DDBJ whole genome shotgun (WGS) entry which is preliminary data.</text>
</comment>
<feature type="domain" description="GGDEF" evidence="3">
    <location>
        <begin position="321"/>
        <end position="453"/>
    </location>
</feature>
<dbReference type="PROSITE" id="PS50887">
    <property type="entry name" value="GGDEF"/>
    <property type="match status" value="1"/>
</dbReference>
<dbReference type="InterPro" id="IPR029016">
    <property type="entry name" value="GAF-like_dom_sf"/>
</dbReference>
<proteinExistence type="predicted"/>
<dbReference type="Pfam" id="PF00990">
    <property type="entry name" value="GGDEF"/>
    <property type="match status" value="1"/>
</dbReference>
<evidence type="ECO:0000256" key="1">
    <source>
        <dbReference type="SAM" id="Coils"/>
    </source>
</evidence>
<dbReference type="InterPro" id="IPR029787">
    <property type="entry name" value="Nucleotide_cyclase"/>
</dbReference>
<dbReference type="Pfam" id="PF01590">
    <property type="entry name" value="GAF"/>
    <property type="match status" value="1"/>
</dbReference>
<feature type="coiled-coil region" evidence="1">
    <location>
        <begin position="152"/>
        <end position="185"/>
    </location>
</feature>
<dbReference type="InterPro" id="IPR052155">
    <property type="entry name" value="Biofilm_reg_signaling"/>
</dbReference>
<reference evidence="4 5" key="1">
    <citation type="submission" date="2019-01" db="EMBL/GenBank/DDBJ databases">
        <authorList>
            <person name="Chen W.-M."/>
        </authorList>
    </citation>
    <scope>NUCLEOTIDE SEQUENCE [LARGE SCALE GENOMIC DNA]</scope>
    <source>
        <strain evidence="4 5">HPM-16</strain>
    </source>
</reference>
<dbReference type="SUPFAM" id="SSF55073">
    <property type="entry name" value="Nucleotide cyclase"/>
    <property type="match status" value="1"/>
</dbReference>
<dbReference type="Gene3D" id="3.30.450.20">
    <property type="entry name" value="PAS domain"/>
    <property type="match status" value="1"/>
</dbReference>
<dbReference type="InterPro" id="IPR043128">
    <property type="entry name" value="Rev_trsase/Diguanyl_cyclase"/>
</dbReference>
<dbReference type="InterPro" id="IPR001633">
    <property type="entry name" value="EAL_dom"/>
</dbReference>
<dbReference type="InterPro" id="IPR035919">
    <property type="entry name" value="EAL_sf"/>
</dbReference>
<evidence type="ECO:0000313" key="5">
    <source>
        <dbReference type="Proteomes" id="UP000282818"/>
    </source>
</evidence>
<dbReference type="Gene3D" id="3.30.450.40">
    <property type="match status" value="1"/>
</dbReference>
<organism evidence="4 5">
    <name type="scientific">Neptunomonas marina</name>
    <dbReference type="NCBI Taxonomy" id="1815562"/>
    <lineage>
        <taxon>Bacteria</taxon>
        <taxon>Pseudomonadati</taxon>
        <taxon>Pseudomonadota</taxon>
        <taxon>Gammaproteobacteria</taxon>
        <taxon>Oceanospirillales</taxon>
        <taxon>Oceanospirillaceae</taxon>
        <taxon>Neptunomonas</taxon>
    </lineage>
</organism>
<dbReference type="SUPFAM" id="SSF55781">
    <property type="entry name" value="GAF domain-like"/>
    <property type="match status" value="1"/>
</dbReference>